<feature type="domain" description="ABC transporter" evidence="2">
    <location>
        <begin position="49"/>
        <end position="89"/>
    </location>
</feature>
<dbReference type="GO" id="GO:0016887">
    <property type="term" value="F:ATP hydrolysis activity"/>
    <property type="evidence" value="ECO:0007669"/>
    <property type="project" value="InterPro"/>
</dbReference>
<dbReference type="PANTHER" id="PTHR19211:SF117">
    <property type="entry name" value="ATP-BINDING CASSETTE SUB-FAMILY F MEMBER 3"/>
    <property type="match status" value="1"/>
</dbReference>
<dbReference type="WBParaSite" id="PEQ_0001393401-mRNA-1">
    <property type="protein sequence ID" value="PEQ_0001393401-mRNA-1"/>
    <property type="gene ID" value="PEQ_0001393401"/>
</dbReference>
<protein>
    <submittedName>
        <fullName evidence="4">ABC transporter domain-containing protein</fullName>
    </submittedName>
</protein>
<dbReference type="Pfam" id="PF00005">
    <property type="entry name" value="ABC_tran"/>
    <property type="match status" value="1"/>
</dbReference>
<evidence type="ECO:0000259" key="2">
    <source>
        <dbReference type="Pfam" id="PF00005"/>
    </source>
</evidence>
<dbReference type="InterPro" id="IPR027417">
    <property type="entry name" value="P-loop_NTPase"/>
</dbReference>
<dbReference type="Gene3D" id="3.40.50.300">
    <property type="entry name" value="P-loop containing nucleotide triphosphate hydrolases"/>
    <property type="match status" value="1"/>
</dbReference>
<dbReference type="GO" id="GO:0005524">
    <property type="term" value="F:ATP binding"/>
    <property type="evidence" value="ECO:0007669"/>
    <property type="project" value="InterPro"/>
</dbReference>
<keyword evidence="3" id="KW-1185">Reference proteome</keyword>
<organism evidence="3 4">
    <name type="scientific">Parascaris equorum</name>
    <name type="common">Equine roundworm</name>
    <dbReference type="NCBI Taxonomy" id="6256"/>
    <lineage>
        <taxon>Eukaryota</taxon>
        <taxon>Metazoa</taxon>
        <taxon>Ecdysozoa</taxon>
        <taxon>Nematoda</taxon>
        <taxon>Chromadorea</taxon>
        <taxon>Rhabditida</taxon>
        <taxon>Spirurina</taxon>
        <taxon>Ascaridomorpha</taxon>
        <taxon>Ascaridoidea</taxon>
        <taxon>Ascarididae</taxon>
        <taxon>Parascaris</taxon>
    </lineage>
</organism>
<reference evidence="4" key="1">
    <citation type="submission" date="2022-11" db="UniProtKB">
        <authorList>
            <consortium name="WormBaseParasite"/>
        </authorList>
    </citation>
    <scope>IDENTIFICATION</scope>
</reference>
<evidence type="ECO:0000313" key="3">
    <source>
        <dbReference type="Proteomes" id="UP000887564"/>
    </source>
</evidence>
<name>A0A914S9N5_PAREQ</name>
<sequence length="112" mass="12436">MPGGINYHERYGQSVAGIAVEIYTSIAVDIPEFVHRITCQFQDLHCKPVGENGAGKTTLLKILMGDLMPTSGFRNANRRLRIGYFAQHHVDQLDMDVAAVELLASRFPGQFC</sequence>
<evidence type="ECO:0000313" key="4">
    <source>
        <dbReference type="WBParaSite" id="PEQ_0001393401-mRNA-1"/>
    </source>
</evidence>
<accession>A0A914S9N5</accession>
<dbReference type="PANTHER" id="PTHR19211">
    <property type="entry name" value="ATP-BINDING TRANSPORT PROTEIN-RELATED"/>
    <property type="match status" value="1"/>
</dbReference>
<evidence type="ECO:0000256" key="1">
    <source>
        <dbReference type="ARBA" id="ARBA00022737"/>
    </source>
</evidence>
<dbReference type="InterPro" id="IPR050611">
    <property type="entry name" value="ABCF"/>
</dbReference>
<dbReference type="SUPFAM" id="SSF52540">
    <property type="entry name" value="P-loop containing nucleoside triphosphate hydrolases"/>
    <property type="match status" value="1"/>
</dbReference>
<dbReference type="AlphaFoldDB" id="A0A914S9N5"/>
<dbReference type="InterPro" id="IPR003439">
    <property type="entry name" value="ABC_transporter-like_ATP-bd"/>
</dbReference>
<dbReference type="Proteomes" id="UP000887564">
    <property type="component" value="Unplaced"/>
</dbReference>
<keyword evidence="1" id="KW-0677">Repeat</keyword>
<proteinExistence type="predicted"/>